<evidence type="ECO:0000313" key="3">
    <source>
        <dbReference type="Proteomes" id="UP000216151"/>
    </source>
</evidence>
<comment type="caution">
    <text evidence="2">The sequence shown here is derived from an EMBL/GenBank/DDBJ whole genome shotgun (WGS) entry which is preliminary data.</text>
</comment>
<evidence type="ECO:0000313" key="2">
    <source>
        <dbReference type="EMBL" id="PAK78403.1"/>
    </source>
</evidence>
<feature type="region of interest" description="Disordered" evidence="1">
    <location>
        <begin position="61"/>
        <end position="118"/>
    </location>
</feature>
<feature type="compositionally biased region" description="Basic and acidic residues" evidence="1">
    <location>
        <begin position="97"/>
        <end position="109"/>
    </location>
</feature>
<gene>
    <name evidence="2" type="ORF">B8X00_06235</name>
</gene>
<evidence type="ECO:0000256" key="1">
    <source>
        <dbReference type="SAM" id="MobiDB-lite"/>
    </source>
</evidence>
<name>A0A269XYN1_9PROT</name>
<organism evidence="2 3">
    <name type="scientific">Acetobacter fabarum</name>
    <dbReference type="NCBI Taxonomy" id="483199"/>
    <lineage>
        <taxon>Bacteria</taxon>
        <taxon>Pseudomonadati</taxon>
        <taxon>Pseudomonadota</taxon>
        <taxon>Alphaproteobacteria</taxon>
        <taxon>Acetobacterales</taxon>
        <taxon>Acetobacteraceae</taxon>
        <taxon>Acetobacter</taxon>
    </lineage>
</organism>
<dbReference type="EMBL" id="NCXK01000005">
    <property type="protein sequence ID" value="PAK78403.1"/>
    <property type="molecule type" value="Genomic_DNA"/>
</dbReference>
<accession>A0A269XYN1</accession>
<dbReference type="Proteomes" id="UP000216151">
    <property type="component" value="Unassembled WGS sequence"/>
</dbReference>
<proteinExistence type="predicted"/>
<dbReference type="OrthoDB" id="7278360at2"/>
<protein>
    <submittedName>
        <fullName evidence="2">Uncharacterized protein</fullName>
    </submittedName>
</protein>
<reference evidence="2 3" key="1">
    <citation type="submission" date="2017-04" db="EMBL/GenBank/DDBJ databases">
        <title>Kefir bacterial isolates.</title>
        <authorList>
            <person name="Kim Y."/>
            <person name="Blasche S."/>
            <person name="Patil K.R."/>
        </authorList>
    </citation>
    <scope>NUCLEOTIDE SEQUENCE [LARGE SCALE GENOMIC DNA]</scope>
    <source>
        <strain evidence="2 3">KR</strain>
    </source>
</reference>
<dbReference type="RefSeq" id="WP_095349564.1">
    <property type="nucleotide sequence ID" value="NZ_NCXK01000005.1"/>
</dbReference>
<keyword evidence="3" id="KW-1185">Reference proteome</keyword>
<sequence length="118" mass="13894">MTPSKKGMARVRFIALKDVITKELEQGYNRTDIFQKHHNALLMSYSQFTRHIQKFITQHPWRHPTKLQPTPTPAAVPRSLVEEQPSPKRHPFTARPVHFDPDPDPEKIKRWLRPAQKN</sequence>
<dbReference type="AlphaFoldDB" id="A0A269XYN1"/>